<organism evidence="3 4">
    <name type="scientific">Peteryoungia desertarenae</name>
    <dbReference type="NCBI Taxonomy" id="1813451"/>
    <lineage>
        <taxon>Bacteria</taxon>
        <taxon>Pseudomonadati</taxon>
        <taxon>Pseudomonadota</taxon>
        <taxon>Alphaproteobacteria</taxon>
        <taxon>Hyphomicrobiales</taxon>
        <taxon>Rhizobiaceae</taxon>
        <taxon>Peteryoungia</taxon>
    </lineage>
</organism>
<dbReference type="InterPro" id="IPR001633">
    <property type="entry name" value="EAL_dom"/>
</dbReference>
<evidence type="ECO:0000259" key="2">
    <source>
        <dbReference type="PROSITE" id="PS50883"/>
    </source>
</evidence>
<dbReference type="PANTHER" id="PTHR33121">
    <property type="entry name" value="CYCLIC DI-GMP PHOSPHODIESTERASE PDEF"/>
    <property type="match status" value="1"/>
</dbReference>
<dbReference type="EMBL" id="CP058350">
    <property type="protein sequence ID" value="QLF68572.1"/>
    <property type="molecule type" value="Genomic_DNA"/>
</dbReference>
<dbReference type="SUPFAM" id="SSF141868">
    <property type="entry name" value="EAL domain-like"/>
    <property type="match status" value="1"/>
</dbReference>
<accession>A0ABX6QJW0</accession>
<reference evidence="3 4" key="1">
    <citation type="submission" date="2020-06" db="EMBL/GenBank/DDBJ databases">
        <title>Genome sequence of Rhizobium sp strain ADMK78.</title>
        <authorList>
            <person name="Rahi P."/>
        </authorList>
    </citation>
    <scope>NUCLEOTIDE SEQUENCE [LARGE SCALE GENOMIC DNA]</scope>
    <source>
        <strain evidence="3 4">ADMK78</strain>
    </source>
</reference>
<dbReference type="CDD" id="cd01948">
    <property type="entry name" value="EAL"/>
    <property type="match status" value="1"/>
</dbReference>
<feature type="domain" description="EAL" evidence="2">
    <location>
        <begin position="258"/>
        <end position="511"/>
    </location>
</feature>
<keyword evidence="1" id="KW-1133">Transmembrane helix</keyword>
<dbReference type="PANTHER" id="PTHR33121:SF70">
    <property type="entry name" value="SIGNALING PROTEIN YKOW"/>
    <property type="match status" value="1"/>
</dbReference>
<dbReference type="InterPro" id="IPR050706">
    <property type="entry name" value="Cyclic-di-GMP_PDE-like"/>
</dbReference>
<name>A0ABX6QJW0_9HYPH</name>
<evidence type="ECO:0000313" key="3">
    <source>
        <dbReference type="EMBL" id="QLF68572.1"/>
    </source>
</evidence>
<dbReference type="Proteomes" id="UP000308530">
    <property type="component" value="Chromosome"/>
</dbReference>
<dbReference type="InterPro" id="IPR035919">
    <property type="entry name" value="EAL_sf"/>
</dbReference>
<dbReference type="PROSITE" id="PS50883">
    <property type="entry name" value="EAL"/>
    <property type="match status" value="1"/>
</dbReference>
<dbReference type="Pfam" id="PF00563">
    <property type="entry name" value="EAL"/>
    <property type="match status" value="1"/>
</dbReference>
<keyword evidence="4" id="KW-1185">Reference proteome</keyword>
<dbReference type="SMART" id="SM00052">
    <property type="entry name" value="EAL"/>
    <property type="match status" value="1"/>
</dbReference>
<evidence type="ECO:0000313" key="4">
    <source>
        <dbReference type="Proteomes" id="UP000308530"/>
    </source>
</evidence>
<dbReference type="Gene3D" id="3.20.20.450">
    <property type="entry name" value="EAL domain"/>
    <property type="match status" value="1"/>
</dbReference>
<feature type="transmembrane region" description="Helical" evidence="1">
    <location>
        <begin position="7"/>
        <end position="30"/>
    </location>
</feature>
<dbReference type="RefSeq" id="WP_138287337.1">
    <property type="nucleotide sequence ID" value="NZ_CP058350.1"/>
</dbReference>
<gene>
    <name evidence="3" type="ORF">FE840_002855</name>
</gene>
<keyword evidence="1" id="KW-0472">Membrane</keyword>
<evidence type="ECO:0000256" key="1">
    <source>
        <dbReference type="SAM" id="Phobius"/>
    </source>
</evidence>
<keyword evidence="1" id="KW-0812">Transmembrane</keyword>
<proteinExistence type="predicted"/>
<protein>
    <submittedName>
        <fullName evidence="3">EAL domain-containing protein</fullName>
    </submittedName>
</protein>
<sequence length="518" mass="56822">MSHGLKLLSAAMGLAVLFGGSLWIVVQIYINEMNERRLQELLQTAIVRMERQIDLAVIGMGELVATGPFDCSVEDRKAMEQVAFLSASIREIRVDSANGGCWGHDGRDEVFGSSLTTIPVLPATNPAYELATLKLANWQGLMVRWKRDNGSITALLASSGMLFDLLSSELRDHASLELSLQDGRIFSQYLPESGAQAVGDDPVQFGAASDRYPIQVELRINSDTFSTWNRIPEPAILGFAALMSGVFGFLSARGLVRPASRLDEMDEALAKGHIQPHFQPLFSLEDNHVTGFEMLARWIKPDGTSISPAVFIPLAEDEHRIDPLIFSLLIQAGEQIGNLLRADAALKMSFNITPAQLLSDGFVERLTKQIDAAGLPRHSLVLEITERQPIADVEKALMVSGRLAELGLRIAIDDAGTGHNGLSSLHALQANYLKIDKYFIDGVTLNRKSFVLVEALVSLGEQFGMTVIAEGIESEDQLVKLRELGIREGQGFVFSRPLPANQLVKLIEEKKRQPMRAA</sequence>